<evidence type="ECO:0000256" key="12">
    <source>
        <dbReference type="SAM" id="Coils"/>
    </source>
</evidence>
<keyword evidence="4" id="KW-0547">Nucleotide-binding</keyword>
<dbReference type="GO" id="GO:0051301">
    <property type="term" value="P:cell division"/>
    <property type="evidence" value="ECO:0007669"/>
    <property type="project" value="UniProtKB-KW"/>
</dbReference>
<dbReference type="GO" id="GO:0000785">
    <property type="term" value="C:chromatin"/>
    <property type="evidence" value="ECO:0000318"/>
    <property type="project" value="GO_Central"/>
</dbReference>
<keyword evidence="7 12" id="KW-0175">Coiled coil</keyword>
<dbReference type="RefSeq" id="XP_001744991.1">
    <property type="nucleotide sequence ID" value="XM_001744939.1"/>
</dbReference>
<dbReference type="InterPro" id="IPR036277">
    <property type="entry name" value="SMC_hinge_sf"/>
</dbReference>
<dbReference type="Proteomes" id="UP000001357">
    <property type="component" value="Unassembled WGS sequence"/>
</dbReference>
<evidence type="ECO:0000256" key="3">
    <source>
        <dbReference type="ARBA" id="ARBA00022618"/>
    </source>
</evidence>
<dbReference type="KEGG" id="mbr:MONBRDRAFT_18617"/>
<feature type="domain" description="SMC hinge" evidence="14">
    <location>
        <begin position="518"/>
        <end position="638"/>
    </location>
</feature>
<evidence type="ECO:0000313" key="15">
    <source>
        <dbReference type="EMBL" id="EDQ90224.1"/>
    </source>
</evidence>
<comment type="subcellular location">
    <subcellularLocation>
        <location evidence="1 11">Nucleus</location>
    </subcellularLocation>
</comment>
<dbReference type="PIRSF" id="PIRSF005719">
    <property type="entry name" value="SMC"/>
    <property type="match status" value="1"/>
</dbReference>
<dbReference type="InterPro" id="IPR027120">
    <property type="entry name" value="Smc2_ABC"/>
</dbReference>
<evidence type="ECO:0000256" key="1">
    <source>
        <dbReference type="ARBA" id="ARBA00004123"/>
    </source>
</evidence>
<dbReference type="InterPro" id="IPR024704">
    <property type="entry name" value="SMC"/>
</dbReference>
<dbReference type="FunFam" id="3.40.50.300:FF:000278">
    <property type="entry name" value="Structural maintenance of chromosomes 2"/>
    <property type="match status" value="1"/>
</dbReference>
<keyword evidence="10" id="KW-0131">Cell cycle</keyword>
<dbReference type="EMBL" id="CH991548">
    <property type="protein sequence ID" value="EDQ90224.1"/>
    <property type="molecule type" value="Genomic_DNA"/>
</dbReference>
<keyword evidence="16" id="KW-1185">Reference proteome</keyword>
<feature type="coiled-coil region" evidence="12">
    <location>
        <begin position="993"/>
        <end position="1034"/>
    </location>
</feature>
<evidence type="ECO:0000256" key="10">
    <source>
        <dbReference type="ARBA" id="ARBA00023306"/>
    </source>
</evidence>
<evidence type="ECO:0000256" key="13">
    <source>
        <dbReference type="SAM" id="MobiDB-lite"/>
    </source>
</evidence>
<evidence type="ECO:0000256" key="6">
    <source>
        <dbReference type="ARBA" id="ARBA00022840"/>
    </source>
</evidence>
<dbReference type="FunFam" id="3.40.50.300:FF:000385">
    <property type="entry name" value="Structural maintenance of chromosomes 2"/>
    <property type="match status" value="1"/>
</dbReference>
<dbReference type="AlphaFoldDB" id="A9UWJ6"/>
<organism evidence="15 16">
    <name type="scientific">Monosiga brevicollis</name>
    <name type="common">Choanoflagellate</name>
    <dbReference type="NCBI Taxonomy" id="81824"/>
    <lineage>
        <taxon>Eukaryota</taxon>
        <taxon>Choanoflagellata</taxon>
        <taxon>Craspedida</taxon>
        <taxon>Salpingoecidae</taxon>
        <taxon>Monosiga</taxon>
    </lineage>
</organism>
<dbReference type="GO" id="GO:0005524">
    <property type="term" value="F:ATP binding"/>
    <property type="evidence" value="ECO:0007669"/>
    <property type="project" value="UniProtKB-KW"/>
</dbReference>
<evidence type="ECO:0000259" key="14">
    <source>
        <dbReference type="SMART" id="SM00968"/>
    </source>
</evidence>
<protein>
    <recommendedName>
        <fullName evidence="11">Structural maintenance of chromosomes protein</fullName>
    </recommendedName>
</protein>
<dbReference type="SUPFAM" id="SSF52540">
    <property type="entry name" value="P-loop containing nucleoside triphosphate hydrolases"/>
    <property type="match status" value="1"/>
</dbReference>
<evidence type="ECO:0000256" key="9">
    <source>
        <dbReference type="ARBA" id="ARBA00023242"/>
    </source>
</evidence>
<sequence>MQEIIIDGFKSYAHRTVVPDFDPLFNAITGLNGSGKSNILDAICFVLGISNLSQVRAGNLQDLVYKQGQAGVNRASVTIVFDNSDKAQSPVGYEAHDEITICRQIIIGGRNKYFINGHNAQPQRVQNLFHSVQLNVNNPHFLIMQGRITKVLNMKPPEILSMIEEAAGTRMYETKKQAAYKTMAKKDKKFEHINQLLDEEITPTLDKLRQDRSAYLEYTKTRTEVEHLSRFVVACDYQAAEQRLQSSSQQLEELDARIKALEADKRRKEMERDNEKQNLELKQRQRASEQHDDLLQRLEAEVADLSKKLVKAKAELDTHLQGQEEERRALADIHKAIDEAQAALASKRSENASAGSSYEDMKATFEQADERVRVAQRGVEAVKMGMTMVNGESKSFAEEMRVANETATEAQSAQQKATNAIKHLEAELKDKRPKAKASEKEYAKNHKMVAQLQEQVAAIEAQLQEVQADPAQLDQLRSKQSHLETRRQQLKDQVADLSAKLAAVSFDYRDPYPNFDRSKVKGLVAELVQVKDHQTSTALEVAAGSKLYQVVVDDEVTAKELLSKGQLQRRVTIIPLNKISQRTVKPDVVAEAKKQVGDANVDLALSLVGYPAEVDAAMKNIFGSTLVCSSIDAAEKVTFNKRVMTRSVTLEGDSFDPSGVLSGGAKSSSAGLLNKLQKLAQLKQELSATEAELEAIKREIKEVNKALALCQDLTAQRDGKASELEVLLVRLDSNVHYKAVSEVQALEEQLIQAGEQQKEAKAAEAAAKARVKALQKEESEFASQRDAKLKAADKELKAARKARDSLQADMDRAQSAHDEGVLEVESLEAELASLQQQVKAQEETIAAMGPVQETLTAEVERRQEAFRKRDADLMHRKERLMEIDSEITSLKALVRELSEAIDEATIEAKKSKHTQQTLQTEKATSLNTVRRLLQENAWIESEQAHFGKPGTAFEIKKGDASRDPALCRDRLRALLANQTKLEKTVNMKVLSMFEKAEAKYNDLLKKKAIVEQDKEKIEAVIKELDEKKNEALLKAYAQVNRDFGSIFSTLLPGTKAKLEPVEGTSVLDGLEVKIAFGDVWKESLTELSGGQRSLVALSLILSLLLFKPAPLYILDEVDAALDLSHTQNIGQMLRTHFNKSQFIVVSLKDGMFNNANVLFKTKFVDGVSTVRRYAQGPASLQEPVDKENSSQGARARGKKAARTQGRSAGLTASN</sequence>
<dbReference type="CDD" id="cd03273">
    <property type="entry name" value="ABC_SMC2_euk"/>
    <property type="match status" value="1"/>
</dbReference>
<dbReference type="InterPro" id="IPR003395">
    <property type="entry name" value="RecF/RecN/SMC_N"/>
</dbReference>
<accession>A9UWJ6</accession>
<dbReference type="STRING" id="81824.A9UWJ6"/>
<evidence type="ECO:0000256" key="5">
    <source>
        <dbReference type="ARBA" id="ARBA00022776"/>
    </source>
</evidence>
<feature type="coiled-coil region" evidence="12">
    <location>
        <begin position="743"/>
        <end position="844"/>
    </location>
</feature>
<keyword evidence="5" id="KW-0498">Mitosis</keyword>
<dbReference type="SMART" id="SM00968">
    <property type="entry name" value="SMC_hinge"/>
    <property type="match status" value="1"/>
</dbReference>
<keyword evidence="8" id="KW-0226">DNA condensation</keyword>
<dbReference type="Gene3D" id="3.40.50.300">
    <property type="entry name" value="P-loop containing nucleotide triphosphate hydrolases"/>
    <property type="match status" value="2"/>
</dbReference>
<gene>
    <name evidence="15" type="ORF">MONBRDRAFT_18617</name>
</gene>
<evidence type="ECO:0000256" key="4">
    <source>
        <dbReference type="ARBA" id="ARBA00022741"/>
    </source>
</evidence>
<dbReference type="Pfam" id="PF06470">
    <property type="entry name" value="SMC_hinge"/>
    <property type="match status" value="1"/>
</dbReference>
<evidence type="ECO:0000256" key="8">
    <source>
        <dbReference type="ARBA" id="ARBA00023067"/>
    </source>
</evidence>
<dbReference type="Pfam" id="PF02463">
    <property type="entry name" value="SMC_N"/>
    <property type="match status" value="1"/>
</dbReference>
<evidence type="ECO:0000256" key="11">
    <source>
        <dbReference type="PIRNR" id="PIRNR005719"/>
    </source>
</evidence>
<feature type="region of interest" description="Disordered" evidence="13">
    <location>
        <begin position="1177"/>
        <end position="1214"/>
    </location>
</feature>
<evidence type="ECO:0000256" key="7">
    <source>
        <dbReference type="ARBA" id="ARBA00023054"/>
    </source>
</evidence>
<dbReference type="GO" id="GO:0000793">
    <property type="term" value="C:condensed chromosome"/>
    <property type="evidence" value="ECO:0000318"/>
    <property type="project" value="GO_Central"/>
</dbReference>
<dbReference type="Gene3D" id="1.20.1060.20">
    <property type="match status" value="1"/>
</dbReference>
<keyword evidence="3" id="KW-0132">Cell division</keyword>
<proteinExistence type="inferred from homology"/>
<keyword evidence="6" id="KW-0067">ATP-binding</keyword>
<dbReference type="GO" id="GO:0000796">
    <property type="term" value="C:condensin complex"/>
    <property type="evidence" value="ECO:0000318"/>
    <property type="project" value="GO_Central"/>
</dbReference>
<feature type="coiled-coil region" evidence="12">
    <location>
        <begin position="672"/>
        <end position="716"/>
    </location>
</feature>
<dbReference type="eggNOG" id="KOG0933">
    <property type="taxonomic scope" value="Eukaryota"/>
</dbReference>
<dbReference type="InParanoid" id="A9UWJ6"/>
<reference evidence="15 16" key="1">
    <citation type="journal article" date="2008" name="Nature">
        <title>The genome of the choanoflagellate Monosiga brevicollis and the origin of metazoans.</title>
        <authorList>
            <consortium name="JGI Sequencing"/>
            <person name="King N."/>
            <person name="Westbrook M.J."/>
            <person name="Young S.L."/>
            <person name="Kuo A."/>
            <person name="Abedin M."/>
            <person name="Chapman J."/>
            <person name="Fairclough S."/>
            <person name="Hellsten U."/>
            <person name="Isogai Y."/>
            <person name="Letunic I."/>
            <person name="Marr M."/>
            <person name="Pincus D."/>
            <person name="Putnam N."/>
            <person name="Rokas A."/>
            <person name="Wright K.J."/>
            <person name="Zuzow R."/>
            <person name="Dirks W."/>
            <person name="Good M."/>
            <person name="Goodstein D."/>
            <person name="Lemons D."/>
            <person name="Li W."/>
            <person name="Lyons J.B."/>
            <person name="Morris A."/>
            <person name="Nichols S."/>
            <person name="Richter D.J."/>
            <person name="Salamov A."/>
            <person name="Bork P."/>
            <person name="Lim W.A."/>
            <person name="Manning G."/>
            <person name="Miller W.T."/>
            <person name="McGinnis W."/>
            <person name="Shapiro H."/>
            <person name="Tjian R."/>
            <person name="Grigoriev I.V."/>
            <person name="Rokhsar D."/>
        </authorList>
    </citation>
    <scope>NUCLEOTIDE SEQUENCE [LARGE SCALE GENOMIC DNA]</scope>
    <source>
        <strain evidence="16">MX1 / ATCC 50154</strain>
    </source>
</reference>
<dbReference type="FunFam" id="1.20.1060.20:FF:000005">
    <property type="entry name" value="Structural maintenance of chromosomes 2"/>
    <property type="match status" value="1"/>
</dbReference>
<dbReference type="InterPro" id="IPR027417">
    <property type="entry name" value="P-loop_NTPase"/>
</dbReference>
<keyword evidence="9 11" id="KW-0539">Nucleus</keyword>
<dbReference type="FunCoup" id="A9UWJ6">
    <property type="interactions" value="1563"/>
</dbReference>
<dbReference type="Gene3D" id="3.30.70.1620">
    <property type="match status" value="1"/>
</dbReference>
<name>A9UWJ6_MONBE</name>
<dbReference type="OMA" id="THNKIAM"/>
<dbReference type="GO" id="GO:0031981">
    <property type="term" value="C:nuclear lumen"/>
    <property type="evidence" value="ECO:0007669"/>
    <property type="project" value="UniProtKB-ARBA"/>
</dbReference>
<feature type="region of interest" description="Disordered" evidence="13">
    <location>
        <begin position="265"/>
        <end position="290"/>
    </location>
</feature>
<dbReference type="GeneID" id="5890192"/>
<dbReference type="GO" id="GO:0003682">
    <property type="term" value="F:chromatin binding"/>
    <property type="evidence" value="ECO:0000318"/>
    <property type="project" value="GO_Central"/>
</dbReference>
<dbReference type="SUPFAM" id="SSF75553">
    <property type="entry name" value="Smc hinge domain"/>
    <property type="match status" value="1"/>
</dbReference>
<feature type="coiled-coil region" evidence="12">
    <location>
        <begin position="407"/>
        <end position="500"/>
    </location>
</feature>
<comment type="similarity">
    <text evidence="2">Belongs to the SMC family. SMC2 subfamily.</text>
</comment>
<feature type="coiled-coil region" evidence="12">
    <location>
        <begin position="880"/>
        <end position="914"/>
    </location>
</feature>
<dbReference type="PANTHER" id="PTHR43977">
    <property type="entry name" value="STRUCTURAL MAINTENANCE OF CHROMOSOMES PROTEIN 3"/>
    <property type="match status" value="1"/>
</dbReference>
<evidence type="ECO:0000313" key="16">
    <source>
        <dbReference type="Proteomes" id="UP000001357"/>
    </source>
</evidence>
<dbReference type="GO" id="GO:0007076">
    <property type="term" value="P:mitotic chromosome condensation"/>
    <property type="evidence" value="ECO:0000318"/>
    <property type="project" value="GO_Central"/>
</dbReference>
<dbReference type="GO" id="GO:0016887">
    <property type="term" value="F:ATP hydrolysis activity"/>
    <property type="evidence" value="ECO:0007669"/>
    <property type="project" value="InterPro"/>
</dbReference>
<evidence type="ECO:0000256" key="2">
    <source>
        <dbReference type="ARBA" id="ARBA00005231"/>
    </source>
</evidence>
<dbReference type="InterPro" id="IPR010935">
    <property type="entry name" value="SMC_hinge"/>
</dbReference>